<name>E0URU4_SULAO</name>
<dbReference type="InterPro" id="IPR036188">
    <property type="entry name" value="FAD/NAD-bd_sf"/>
</dbReference>
<gene>
    <name evidence="7" type="ordered locus">Saut_2066</name>
</gene>
<dbReference type="EMBL" id="CP002205">
    <property type="protein sequence ID" value="ADN10108.1"/>
    <property type="molecule type" value="Genomic_DNA"/>
</dbReference>
<accession>E0URU4</accession>
<dbReference type="STRING" id="563040.Saut_2066"/>
<evidence type="ECO:0000259" key="5">
    <source>
        <dbReference type="Pfam" id="PF00732"/>
    </source>
</evidence>
<evidence type="ECO:0000313" key="8">
    <source>
        <dbReference type="Proteomes" id="UP000007803"/>
    </source>
</evidence>
<dbReference type="Pfam" id="PF13450">
    <property type="entry name" value="NAD_binding_8"/>
    <property type="match status" value="1"/>
</dbReference>
<dbReference type="PANTHER" id="PTHR46056:SF12">
    <property type="entry name" value="LONG-CHAIN-ALCOHOL OXIDASE"/>
    <property type="match status" value="1"/>
</dbReference>
<dbReference type="eggNOG" id="COG2303">
    <property type="taxonomic scope" value="Bacteria"/>
</dbReference>
<organism evidence="7 8">
    <name type="scientific">Sulfurimonas autotrophica (strain ATCC BAA-671 / DSM 16294 / JCM 11897 / OK10)</name>
    <dbReference type="NCBI Taxonomy" id="563040"/>
    <lineage>
        <taxon>Bacteria</taxon>
        <taxon>Pseudomonadati</taxon>
        <taxon>Campylobacterota</taxon>
        <taxon>Epsilonproteobacteria</taxon>
        <taxon>Campylobacterales</taxon>
        <taxon>Sulfurimonadaceae</taxon>
        <taxon>Sulfurimonas</taxon>
    </lineage>
</organism>
<comment type="similarity">
    <text evidence="1">Belongs to the GMC oxidoreductase family.</text>
</comment>
<dbReference type="RefSeq" id="WP_013327861.1">
    <property type="nucleotide sequence ID" value="NC_014506.1"/>
</dbReference>
<dbReference type="PANTHER" id="PTHR46056">
    <property type="entry name" value="LONG-CHAIN-ALCOHOL OXIDASE"/>
    <property type="match status" value="1"/>
</dbReference>
<dbReference type="Pfam" id="PF00732">
    <property type="entry name" value="GMC_oxred_N"/>
    <property type="match status" value="1"/>
</dbReference>
<feature type="domain" description="Glucose-methanol-choline oxidoreductase C-terminal" evidence="6">
    <location>
        <begin position="420"/>
        <end position="536"/>
    </location>
</feature>
<evidence type="ECO:0000313" key="7">
    <source>
        <dbReference type="EMBL" id="ADN10108.1"/>
    </source>
</evidence>
<proteinExistence type="inferred from homology"/>
<keyword evidence="2" id="KW-0285">Flavoprotein</keyword>
<evidence type="ECO:0000256" key="4">
    <source>
        <dbReference type="ARBA" id="ARBA00023002"/>
    </source>
</evidence>
<dbReference type="OrthoDB" id="9787779at2"/>
<dbReference type="Gene3D" id="3.50.50.60">
    <property type="entry name" value="FAD/NAD(P)-binding domain"/>
    <property type="match status" value="2"/>
</dbReference>
<dbReference type="GO" id="GO:0016614">
    <property type="term" value="F:oxidoreductase activity, acting on CH-OH group of donors"/>
    <property type="evidence" value="ECO:0007669"/>
    <property type="project" value="InterPro"/>
</dbReference>
<dbReference type="GO" id="GO:0050660">
    <property type="term" value="F:flavin adenine dinucleotide binding"/>
    <property type="evidence" value="ECO:0007669"/>
    <property type="project" value="InterPro"/>
</dbReference>
<dbReference type="InterPro" id="IPR007867">
    <property type="entry name" value="GMC_OxRtase_C"/>
</dbReference>
<dbReference type="SUPFAM" id="SSF51905">
    <property type="entry name" value="FAD/NAD(P)-binding domain"/>
    <property type="match status" value="1"/>
</dbReference>
<dbReference type="KEGG" id="sua:Saut_2066"/>
<dbReference type="Proteomes" id="UP000007803">
    <property type="component" value="Chromosome"/>
</dbReference>
<dbReference type="Pfam" id="PF05199">
    <property type="entry name" value="GMC_oxred_C"/>
    <property type="match status" value="1"/>
</dbReference>
<dbReference type="HOGENOM" id="CLU_008878_4_2_7"/>
<keyword evidence="3" id="KW-0274">FAD</keyword>
<sequence>MVDICIIGSGAGGSPIAYELANAGFSVVVLEKGENYTENDFNKDEIGVTRRDMFTPPLNEQKHIINEYKEDGTFERYDGEESSWNFWNGSLVGGSSNLMSGYFHRLKPNDFKLKSVYGKIKGANVVDWPISYEELEPYYDKVEKVVGVSGKIVQHKHLEPRSSADFFYPQLQTNGVTKWFDGACKELGYVPIPTPRAILSQNALGRNGCYYSNFCGSYGCASGAKGSGRAALLQKCDAKIITDAFVYKLESTNKKVTRAYYYTKYGIRHSVQAKIFVLAAQAIESSRLLLNSKNRYFPNGLANSSGEVGKNLIFSAGGSGSGRFVFEKLTLQQQKELMEVGVFFNRSLQDWYEYSEEDKKYKGGTVDFLFEHQNIISRVMREVYDEEGNLLWGAALKEKLHKRLMTSRVLTFEVFNDWLPTDKCFVSVDETVKDKYGVPVGVINLYGHPHDLAVGEYLAKKSVKVLQKLGCEEIDYSISAAPPPNLVAGGCRFGNDAKKSVLDKNCKAHDLENLYVADASFMPTGGSVPYTWTIYANSFRIADVIKKQLPKCHFLYNTQAGKPCL</sequence>
<feature type="domain" description="Glucose-methanol-choline oxidoreductase N-terminal" evidence="5">
    <location>
        <begin position="86"/>
        <end position="312"/>
    </location>
</feature>
<keyword evidence="4" id="KW-0560">Oxidoreductase</keyword>
<protein>
    <submittedName>
        <fullName evidence="7">Glucose-methanol-choline oxidoreductase</fullName>
    </submittedName>
</protein>
<keyword evidence="8" id="KW-1185">Reference proteome</keyword>
<evidence type="ECO:0000256" key="1">
    <source>
        <dbReference type="ARBA" id="ARBA00010790"/>
    </source>
</evidence>
<reference evidence="8" key="1">
    <citation type="journal article" date="2010" name="Stand. Genomic Sci.">
        <title>Complete genome sequence of Sulfurimonas autotrophica type strain (OK10).</title>
        <authorList>
            <person name="Sikorski J."/>
            <person name="Munk C."/>
            <person name="Lapidus A."/>
            <person name="Djao O."/>
            <person name="Lucas S."/>
            <person name="Glavina Del Rio T."/>
            <person name="Nolan M."/>
            <person name="Tice H."/>
            <person name="Han C."/>
            <person name="Cheng J."/>
            <person name="Tapia R."/>
            <person name="Goodwin L."/>
            <person name="Pitluck S."/>
            <person name="Liolios K."/>
            <person name="Ivanova N."/>
            <person name="Mavromatis K."/>
            <person name="Mikhailova N."/>
            <person name="Pati A."/>
            <person name="Sims D."/>
            <person name="Meincke L."/>
            <person name="Brettin T."/>
            <person name="Detter J."/>
            <person name="Chen A."/>
            <person name="Palaniappan K."/>
            <person name="Land M."/>
            <person name="Hauser L."/>
            <person name="Chang Y."/>
            <person name="Jeffries C."/>
            <person name="Rohde M."/>
            <person name="Lang E."/>
            <person name="Spring S."/>
            <person name="Goker M."/>
            <person name="Woyke T."/>
            <person name="Bristow J."/>
            <person name="Eisen J."/>
            <person name="Markowitz V."/>
            <person name="Hugenholtz P."/>
            <person name="Kyrpides N."/>
            <person name="Klenk H."/>
        </authorList>
    </citation>
    <scope>NUCLEOTIDE SEQUENCE [LARGE SCALE GENOMIC DNA]</scope>
    <source>
        <strain evidence="8">ATCC BAA-671 / DSM 16294 / JCM 11897 / OK10</strain>
    </source>
</reference>
<dbReference type="AlphaFoldDB" id="E0URU4"/>
<evidence type="ECO:0000256" key="2">
    <source>
        <dbReference type="ARBA" id="ARBA00022630"/>
    </source>
</evidence>
<evidence type="ECO:0000256" key="3">
    <source>
        <dbReference type="ARBA" id="ARBA00022827"/>
    </source>
</evidence>
<evidence type="ECO:0000259" key="6">
    <source>
        <dbReference type="Pfam" id="PF05199"/>
    </source>
</evidence>
<dbReference type="InterPro" id="IPR000172">
    <property type="entry name" value="GMC_OxRdtase_N"/>
</dbReference>